<dbReference type="PANTHER" id="PTHR13511">
    <property type="entry name" value="KXDL MOTIF-CONTAINING PROTEIN 1"/>
    <property type="match status" value="1"/>
</dbReference>
<sequence>MAAIDERKAISAPEILVDSLAGQVNQSDIDTILQSQRLMLTRFEKTNEMLLNCNALTAARFSAAQQEFRRHTQQLVEMKKDLESVFRRIRFAKKNGNSVII</sequence>
<proteinExistence type="inferred from homology"/>
<dbReference type="eggNOG" id="KOG3443">
    <property type="taxonomic scope" value="Eukaryota"/>
</dbReference>
<reference evidence="4" key="1">
    <citation type="submission" date="2011-05" db="EMBL/GenBank/DDBJ databases">
        <authorList>
            <person name="Richards S.R."/>
            <person name="Qu J."/>
            <person name="Jiang H."/>
            <person name="Jhangiani S.N."/>
            <person name="Agravi P."/>
            <person name="Goodspeed R."/>
            <person name="Gross S."/>
            <person name="Mandapat C."/>
            <person name="Jackson L."/>
            <person name="Mathew T."/>
            <person name="Pu L."/>
            <person name="Thornton R."/>
            <person name="Saada N."/>
            <person name="Wilczek-Boney K.B."/>
            <person name="Lee S."/>
            <person name="Kovar C."/>
            <person name="Wu Y."/>
            <person name="Scherer S.E."/>
            <person name="Worley K.C."/>
            <person name="Muzny D.M."/>
            <person name="Gibbs R."/>
        </authorList>
    </citation>
    <scope>NUCLEOTIDE SEQUENCE</scope>
    <source>
        <strain evidence="4">Brora</strain>
    </source>
</reference>
<comment type="similarity">
    <text evidence="1">Belongs to the KXD1 family.</text>
</comment>
<dbReference type="STRING" id="126957.T1JII3"/>
<evidence type="ECO:0000313" key="3">
    <source>
        <dbReference type="EnsemblMetazoa" id="SMAR013664-PA"/>
    </source>
</evidence>
<evidence type="ECO:0000256" key="1">
    <source>
        <dbReference type="ARBA" id="ARBA00005913"/>
    </source>
</evidence>
<dbReference type="PhylomeDB" id="T1JII3"/>
<evidence type="ECO:0000313" key="4">
    <source>
        <dbReference type="Proteomes" id="UP000014500"/>
    </source>
</evidence>
<dbReference type="Pfam" id="PF10241">
    <property type="entry name" value="KxDL"/>
    <property type="match status" value="1"/>
</dbReference>
<dbReference type="InterPro" id="IPR019371">
    <property type="entry name" value="KxDL_dom"/>
</dbReference>
<dbReference type="GO" id="GO:0099078">
    <property type="term" value="C:BORC complex"/>
    <property type="evidence" value="ECO:0007669"/>
    <property type="project" value="TreeGrafter"/>
</dbReference>
<protein>
    <recommendedName>
        <fullName evidence="2">KxDL domain-containing protein</fullName>
    </recommendedName>
</protein>
<name>T1JII3_STRMM</name>
<dbReference type="HOGENOM" id="CLU_094353_3_2_1"/>
<dbReference type="GO" id="GO:0032418">
    <property type="term" value="P:lysosome localization"/>
    <property type="evidence" value="ECO:0007669"/>
    <property type="project" value="TreeGrafter"/>
</dbReference>
<dbReference type="EMBL" id="JH430443">
    <property type="status" value="NOT_ANNOTATED_CDS"/>
    <property type="molecule type" value="Genomic_DNA"/>
</dbReference>
<dbReference type="InterPro" id="IPR039843">
    <property type="entry name" value="KXD1-like"/>
</dbReference>
<evidence type="ECO:0000259" key="2">
    <source>
        <dbReference type="Pfam" id="PF10241"/>
    </source>
</evidence>
<organism evidence="3 4">
    <name type="scientific">Strigamia maritima</name>
    <name type="common">European centipede</name>
    <name type="synonym">Geophilus maritimus</name>
    <dbReference type="NCBI Taxonomy" id="126957"/>
    <lineage>
        <taxon>Eukaryota</taxon>
        <taxon>Metazoa</taxon>
        <taxon>Ecdysozoa</taxon>
        <taxon>Arthropoda</taxon>
        <taxon>Myriapoda</taxon>
        <taxon>Chilopoda</taxon>
        <taxon>Pleurostigmophora</taxon>
        <taxon>Geophilomorpha</taxon>
        <taxon>Linotaeniidae</taxon>
        <taxon>Strigamia</taxon>
    </lineage>
</organism>
<reference evidence="3" key="2">
    <citation type="submission" date="2015-02" db="UniProtKB">
        <authorList>
            <consortium name="EnsemblMetazoa"/>
        </authorList>
    </citation>
    <scope>IDENTIFICATION</scope>
</reference>
<dbReference type="Proteomes" id="UP000014500">
    <property type="component" value="Unassembled WGS sequence"/>
</dbReference>
<feature type="domain" description="KxDL" evidence="2">
    <location>
        <begin position="19"/>
        <end position="93"/>
    </location>
</feature>
<accession>T1JII3</accession>
<dbReference type="OMA" id="KELIMGM"/>
<dbReference type="EnsemblMetazoa" id="SMAR013664-RA">
    <property type="protein sequence ID" value="SMAR013664-PA"/>
    <property type="gene ID" value="SMAR013664"/>
</dbReference>
<dbReference type="PANTHER" id="PTHR13511:SF0">
    <property type="entry name" value="KXDL MOTIF-CONTAINING PROTEIN 1"/>
    <property type="match status" value="1"/>
</dbReference>
<keyword evidence="4" id="KW-1185">Reference proteome</keyword>
<dbReference type="AlphaFoldDB" id="T1JII3"/>